<feature type="transmembrane region" description="Helical" evidence="1">
    <location>
        <begin position="137"/>
        <end position="157"/>
    </location>
</feature>
<keyword evidence="1" id="KW-0472">Membrane</keyword>
<feature type="transmembrane region" description="Helical" evidence="1">
    <location>
        <begin position="59"/>
        <end position="80"/>
    </location>
</feature>
<proteinExistence type="predicted"/>
<accession>A0A4S1CDE2</accession>
<name>A0A4S1CDE2_9BACT</name>
<dbReference type="AlphaFoldDB" id="A0A4S1CDE2"/>
<feature type="transmembrane region" description="Helical" evidence="1">
    <location>
        <begin position="20"/>
        <end position="39"/>
    </location>
</feature>
<evidence type="ECO:0000313" key="3">
    <source>
        <dbReference type="Proteomes" id="UP000306416"/>
    </source>
</evidence>
<evidence type="ECO:0000256" key="1">
    <source>
        <dbReference type="SAM" id="Phobius"/>
    </source>
</evidence>
<dbReference type="EMBL" id="SRSC01000003">
    <property type="protein sequence ID" value="TGU71437.1"/>
    <property type="molecule type" value="Genomic_DNA"/>
</dbReference>
<keyword evidence="1" id="KW-0812">Transmembrane</keyword>
<dbReference type="RefSeq" id="WP_135871034.1">
    <property type="nucleotide sequence ID" value="NZ_SRSC01000003.1"/>
</dbReference>
<gene>
    <name evidence="2" type="ORF">E4633_14020</name>
</gene>
<protein>
    <submittedName>
        <fullName evidence="2">Uncharacterized protein</fullName>
    </submittedName>
</protein>
<reference evidence="2 3" key="1">
    <citation type="submission" date="2019-04" db="EMBL/GenBank/DDBJ databases">
        <title>Geobacter oryzae sp. nov., ferric-reducing bacteria isolated from paddy soil.</title>
        <authorList>
            <person name="Xu Z."/>
            <person name="Masuda Y."/>
            <person name="Itoh H."/>
            <person name="Senoo K."/>
        </authorList>
    </citation>
    <scope>NUCLEOTIDE SEQUENCE [LARGE SCALE GENOMIC DNA]</scope>
    <source>
        <strain evidence="2 3">Red111</strain>
    </source>
</reference>
<keyword evidence="1" id="KW-1133">Transmembrane helix</keyword>
<keyword evidence="3" id="KW-1185">Reference proteome</keyword>
<feature type="transmembrane region" description="Helical" evidence="1">
    <location>
        <begin position="92"/>
        <end position="112"/>
    </location>
</feature>
<sequence>MRSLPMYDAMQGALKQAHMLSSAVVAASGASLLYLLHIYNTSSKKIELALLNQATIELVYYMLLPSIAFSVVTGAIICLAESRVLFSCHYMATKATNAVAAIALGVFLYFGLQKLAAAASDVRGVALAGWQLQAEDVLGGMNLIAAVFMGTVLFVLYNVVHRPCSESGGCELCKRERDQGGCAG</sequence>
<organism evidence="2 3">
    <name type="scientific">Geomonas terrae</name>
    <dbReference type="NCBI Taxonomy" id="2562681"/>
    <lineage>
        <taxon>Bacteria</taxon>
        <taxon>Pseudomonadati</taxon>
        <taxon>Thermodesulfobacteriota</taxon>
        <taxon>Desulfuromonadia</taxon>
        <taxon>Geobacterales</taxon>
        <taxon>Geobacteraceae</taxon>
        <taxon>Geomonas</taxon>
    </lineage>
</organism>
<comment type="caution">
    <text evidence="2">The sequence shown here is derived from an EMBL/GenBank/DDBJ whole genome shotgun (WGS) entry which is preliminary data.</text>
</comment>
<evidence type="ECO:0000313" key="2">
    <source>
        <dbReference type="EMBL" id="TGU71437.1"/>
    </source>
</evidence>
<dbReference type="Proteomes" id="UP000306416">
    <property type="component" value="Unassembled WGS sequence"/>
</dbReference>